<feature type="transmembrane region" description="Helical" evidence="7">
    <location>
        <begin position="96"/>
        <end position="126"/>
    </location>
</feature>
<keyword evidence="6 7" id="KW-0472">Membrane</keyword>
<keyword evidence="5 7" id="KW-1133">Transmembrane helix</keyword>
<dbReference type="Pfam" id="PF00528">
    <property type="entry name" value="BPD_transp_1"/>
    <property type="match status" value="1"/>
</dbReference>
<evidence type="ECO:0000256" key="7">
    <source>
        <dbReference type="RuleBase" id="RU363032"/>
    </source>
</evidence>
<evidence type="ECO:0000256" key="1">
    <source>
        <dbReference type="ARBA" id="ARBA00004651"/>
    </source>
</evidence>
<feature type="transmembrane region" description="Helical" evidence="7">
    <location>
        <begin position="351"/>
        <end position="374"/>
    </location>
</feature>
<dbReference type="Gene3D" id="1.10.3720.10">
    <property type="entry name" value="MetI-like"/>
    <property type="match status" value="2"/>
</dbReference>
<dbReference type="InterPro" id="IPR000515">
    <property type="entry name" value="MetI-like"/>
</dbReference>
<evidence type="ECO:0000313" key="9">
    <source>
        <dbReference type="EMBL" id="MDJ1159093.1"/>
    </source>
</evidence>
<name>A0ABT7AI99_9HYPH</name>
<dbReference type="RefSeq" id="WP_283741078.1">
    <property type="nucleotide sequence ID" value="NZ_JASJEV010000007.1"/>
</dbReference>
<dbReference type="InterPro" id="IPR035906">
    <property type="entry name" value="MetI-like_sf"/>
</dbReference>
<protein>
    <submittedName>
        <fullName evidence="9">ABC transporter permease subunit</fullName>
    </submittedName>
</protein>
<comment type="caution">
    <text evidence="9">The sequence shown here is derived from an EMBL/GenBank/DDBJ whole genome shotgun (WGS) entry which is preliminary data.</text>
</comment>
<dbReference type="PANTHER" id="PTHR30183:SF6">
    <property type="entry name" value="INNER MEMBRANE ABC TRANSPORTER PERMEASE PROTEIN YNJC"/>
    <property type="match status" value="1"/>
</dbReference>
<feature type="transmembrane region" description="Helical" evidence="7">
    <location>
        <begin position="300"/>
        <end position="326"/>
    </location>
</feature>
<keyword evidence="10" id="KW-1185">Reference proteome</keyword>
<evidence type="ECO:0000256" key="2">
    <source>
        <dbReference type="ARBA" id="ARBA00022448"/>
    </source>
</evidence>
<dbReference type="Proteomes" id="UP001321492">
    <property type="component" value="Unassembled WGS sequence"/>
</dbReference>
<evidence type="ECO:0000256" key="5">
    <source>
        <dbReference type="ARBA" id="ARBA00022989"/>
    </source>
</evidence>
<feature type="transmembrane region" description="Helical" evidence="7">
    <location>
        <begin position="146"/>
        <end position="170"/>
    </location>
</feature>
<gene>
    <name evidence="9" type="ORF">QNA08_12685</name>
</gene>
<dbReference type="PANTHER" id="PTHR30183">
    <property type="entry name" value="MOLYBDENUM TRANSPORT SYSTEM PERMEASE PROTEIN MODB"/>
    <property type="match status" value="1"/>
</dbReference>
<proteinExistence type="inferred from homology"/>
<comment type="similarity">
    <text evidence="7">Belongs to the binding-protein-dependent transport system permease family.</text>
</comment>
<evidence type="ECO:0000256" key="3">
    <source>
        <dbReference type="ARBA" id="ARBA00022475"/>
    </source>
</evidence>
<evidence type="ECO:0000256" key="4">
    <source>
        <dbReference type="ARBA" id="ARBA00022692"/>
    </source>
</evidence>
<comment type="subcellular location">
    <subcellularLocation>
        <location evidence="1 7">Cell membrane</location>
        <topology evidence="1 7">Multi-pass membrane protein</topology>
    </subcellularLocation>
</comment>
<feature type="transmembrane region" description="Helical" evidence="7">
    <location>
        <begin position="524"/>
        <end position="551"/>
    </location>
</feature>
<feature type="transmembrane region" description="Helical" evidence="7">
    <location>
        <begin position="423"/>
        <end position="443"/>
    </location>
</feature>
<accession>A0ABT7AI99</accession>
<keyword evidence="2 7" id="KW-0813">Transport</keyword>
<feature type="transmembrane region" description="Helical" evidence="7">
    <location>
        <begin position="61"/>
        <end position="84"/>
    </location>
</feature>
<organism evidence="9 10">
    <name type="scientific">Chelatococcus albus</name>
    <dbReference type="NCBI Taxonomy" id="3047466"/>
    <lineage>
        <taxon>Bacteria</taxon>
        <taxon>Pseudomonadati</taxon>
        <taxon>Pseudomonadota</taxon>
        <taxon>Alphaproteobacteria</taxon>
        <taxon>Hyphomicrobiales</taxon>
        <taxon>Chelatococcaceae</taxon>
        <taxon>Chelatococcus</taxon>
    </lineage>
</organism>
<keyword evidence="4 7" id="KW-0812">Transmembrane</keyword>
<evidence type="ECO:0000256" key="6">
    <source>
        <dbReference type="ARBA" id="ARBA00023136"/>
    </source>
</evidence>
<feature type="transmembrane region" description="Helical" evidence="7">
    <location>
        <begin position="480"/>
        <end position="504"/>
    </location>
</feature>
<reference evidence="9 10" key="1">
    <citation type="submission" date="2023-05" db="EMBL/GenBank/DDBJ databases">
        <title>Chelatococcus sp. nov., a moderately thermophilic bacterium isolated from hot spring microbial mat.</title>
        <authorList>
            <person name="Hu C.-J."/>
            <person name="Li W.-J."/>
        </authorList>
    </citation>
    <scope>NUCLEOTIDE SEQUENCE [LARGE SCALE GENOMIC DNA]</scope>
    <source>
        <strain evidence="9 10">SYSU G07232</strain>
    </source>
</reference>
<sequence>MPFRLAPVLTLAVLLLPVAAGLAGVLLPAFGHWPVLGRSGGSLDAWRELAATPGLTRSTLISLWVGLATTALSLAVVIVVTAVFQGTRAFAVLRRLIAPLLAAPHVALAIGLAFVLAPSGLVLRLLSPWATGYTRPPDLLTVNDPWGFSLIAGLALKETAFLFLMTLAALPQADAARTLTVARTLGYGRVTGWIRTVWPRVYPQIRLPVVAVLAYGTSVVDVALVLGPTSPPPLAVAVLRWASDPDLATRFKASAGAVLQVLVVAVAIALWLGGEAVVRDRARTAGARGARTTWEGAGRLLAWGAAGVIALTLGLALASLVLWSFAESWRFPQLLPAALTSARWIEGTMSAAAVLGVSASIAAIATGLALALVLGCLENEVRTGRTPGRRVTGLLYLPLIVPQVAFLTGLEVVFLPLGLDGGWAAVVLAHLVFVLPYVFLSLADPWRAYDERYRTTALCLGASPLAALVKVRLPMLMRPVLTAAAIGFSVSIDLYLPTLVVGAGRFPTITTEAVALASGGDRRIIGVHALLQALLPFLAFAAAIGVPLLVFRHRRGLRDA</sequence>
<evidence type="ECO:0000259" key="8">
    <source>
        <dbReference type="PROSITE" id="PS50928"/>
    </source>
</evidence>
<dbReference type="PROSITE" id="PS50928">
    <property type="entry name" value="ABC_TM1"/>
    <property type="match status" value="2"/>
</dbReference>
<dbReference type="SUPFAM" id="SSF161098">
    <property type="entry name" value="MetI-like"/>
    <property type="match status" value="2"/>
</dbReference>
<keyword evidence="3" id="KW-1003">Cell membrane</keyword>
<feature type="transmembrane region" description="Helical" evidence="7">
    <location>
        <begin position="394"/>
        <end position="417"/>
    </location>
</feature>
<feature type="transmembrane region" description="Helical" evidence="7">
    <location>
        <begin position="257"/>
        <end position="279"/>
    </location>
</feature>
<feature type="domain" description="ABC transmembrane type-1" evidence="8">
    <location>
        <begin position="349"/>
        <end position="543"/>
    </location>
</feature>
<feature type="domain" description="ABC transmembrane type-1" evidence="8">
    <location>
        <begin position="59"/>
        <end position="272"/>
    </location>
</feature>
<dbReference type="EMBL" id="JASJEV010000007">
    <property type="protein sequence ID" value="MDJ1159093.1"/>
    <property type="molecule type" value="Genomic_DNA"/>
</dbReference>
<feature type="transmembrane region" description="Helical" evidence="7">
    <location>
        <begin position="205"/>
        <end position="226"/>
    </location>
</feature>
<dbReference type="CDD" id="cd06261">
    <property type="entry name" value="TM_PBP2"/>
    <property type="match status" value="1"/>
</dbReference>
<evidence type="ECO:0000313" key="10">
    <source>
        <dbReference type="Proteomes" id="UP001321492"/>
    </source>
</evidence>